<gene>
    <name evidence="1" type="ORF">BOVATA_002770</name>
</gene>
<dbReference type="OrthoDB" id="365035at2759"/>
<dbReference type="VEuPathDB" id="PiroplasmaDB:BOVATA_002770"/>
<accession>A0A2H6K713</accession>
<name>A0A2H6K713_9APIC</name>
<proteinExistence type="predicted"/>
<dbReference type="RefSeq" id="XP_028865027.1">
    <property type="nucleotide sequence ID" value="XM_029009194.1"/>
</dbReference>
<dbReference type="GeneID" id="39872554"/>
<evidence type="ECO:0000313" key="1">
    <source>
        <dbReference type="EMBL" id="GBE58784.1"/>
    </source>
</evidence>
<dbReference type="EMBL" id="BDSA01000001">
    <property type="protein sequence ID" value="GBE58784.1"/>
    <property type="molecule type" value="Genomic_DNA"/>
</dbReference>
<protein>
    <submittedName>
        <fullName evidence="1">Phosphate transporter, putative</fullName>
    </submittedName>
</protein>
<dbReference type="AlphaFoldDB" id="A0A2H6K713"/>
<keyword evidence="2" id="KW-1185">Reference proteome</keyword>
<sequence>MEGHKIVLSDDFLQDFSGSKRTSYTKTQAAVSDEAEKHCREWEHKLARCLNSCQGAISASYRASEAAGADGAPSAHFRKVLECTKEFREYEACIRKEEKWDTKPQTDHGNTHTN</sequence>
<evidence type="ECO:0000313" key="2">
    <source>
        <dbReference type="Proteomes" id="UP000236319"/>
    </source>
</evidence>
<comment type="caution">
    <text evidence="1">The sequence shown here is derived from an EMBL/GenBank/DDBJ whole genome shotgun (WGS) entry which is preliminary data.</text>
</comment>
<dbReference type="Proteomes" id="UP000236319">
    <property type="component" value="Unassembled WGS sequence"/>
</dbReference>
<organism evidence="1 2">
    <name type="scientific">Babesia ovata</name>
    <dbReference type="NCBI Taxonomy" id="189622"/>
    <lineage>
        <taxon>Eukaryota</taxon>
        <taxon>Sar</taxon>
        <taxon>Alveolata</taxon>
        <taxon>Apicomplexa</taxon>
        <taxon>Aconoidasida</taxon>
        <taxon>Piroplasmida</taxon>
        <taxon>Babesiidae</taxon>
        <taxon>Babesia</taxon>
    </lineage>
</organism>
<reference evidence="1 2" key="1">
    <citation type="journal article" date="2017" name="BMC Genomics">
        <title>Whole-genome assembly of Babesia ovata and comparative genomics between closely related pathogens.</title>
        <authorList>
            <person name="Yamagishi J."/>
            <person name="Asada M."/>
            <person name="Hakimi H."/>
            <person name="Tanaka T.Q."/>
            <person name="Sugimoto C."/>
            <person name="Kawazu S."/>
        </authorList>
    </citation>
    <scope>NUCLEOTIDE SEQUENCE [LARGE SCALE GENOMIC DNA]</scope>
    <source>
        <strain evidence="1 2">Miyake</strain>
    </source>
</reference>